<dbReference type="RefSeq" id="WP_273158134.1">
    <property type="nucleotide sequence ID" value="NZ_JABZSJ010000001.1"/>
</dbReference>
<gene>
    <name evidence="2" type="ORF">HXN26_00545</name>
</gene>
<feature type="region of interest" description="Disordered" evidence="1">
    <location>
        <begin position="29"/>
        <end position="57"/>
    </location>
</feature>
<accession>A0A930MXR3</accession>
<dbReference type="EMBL" id="JABZSJ010000001">
    <property type="protein sequence ID" value="MBF1383336.1"/>
    <property type="molecule type" value="Genomic_DNA"/>
</dbReference>
<proteinExistence type="predicted"/>
<organism evidence="2 3">
    <name type="scientific">Prevotella aurantiaca</name>
    <dbReference type="NCBI Taxonomy" id="596085"/>
    <lineage>
        <taxon>Bacteria</taxon>
        <taxon>Pseudomonadati</taxon>
        <taxon>Bacteroidota</taxon>
        <taxon>Bacteroidia</taxon>
        <taxon>Bacteroidales</taxon>
        <taxon>Prevotellaceae</taxon>
        <taxon>Prevotella</taxon>
    </lineage>
</organism>
<feature type="compositionally biased region" description="Basic and acidic residues" evidence="1">
    <location>
        <begin position="29"/>
        <end position="42"/>
    </location>
</feature>
<reference evidence="2" key="1">
    <citation type="submission" date="2020-04" db="EMBL/GenBank/DDBJ databases">
        <title>Deep metagenomics examines the oral microbiome during advanced dental caries in children, revealing novel taxa and co-occurrences with host molecules.</title>
        <authorList>
            <person name="Baker J.L."/>
            <person name="Morton J.T."/>
            <person name="Dinis M."/>
            <person name="Alvarez R."/>
            <person name="Tran N.C."/>
            <person name="Knight R."/>
            <person name="Edlund A."/>
        </authorList>
    </citation>
    <scope>NUCLEOTIDE SEQUENCE</scope>
    <source>
        <strain evidence="2">JCVI_44_bin.5</strain>
    </source>
</reference>
<dbReference type="AlphaFoldDB" id="A0A930MXR3"/>
<name>A0A930MXR3_9BACT</name>
<sequence length="57" mass="6332">MNKKFYIHPDCKTYRCMKEVALLADSTDIGKGDPGHGGEDNAAKPGVWEFDSNEETN</sequence>
<evidence type="ECO:0000313" key="3">
    <source>
        <dbReference type="Proteomes" id="UP000771736"/>
    </source>
</evidence>
<dbReference type="Proteomes" id="UP000771736">
    <property type="component" value="Unassembled WGS sequence"/>
</dbReference>
<evidence type="ECO:0000256" key="1">
    <source>
        <dbReference type="SAM" id="MobiDB-lite"/>
    </source>
</evidence>
<protein>
    <submittedName>
        <fullName evidence="2">Uncharacterized protein</fullName>
    </submittedName>
</protein>
<evidence type="ECO:0000313" key="2">
    <source>
        <dbReference type="EMBL" id="MBF1383336.1"/>
    </source>
</evidence>
<comment type="caution">
    <text evidence="2">The sequence shown here is derived from an EMBL/GenBank/DDBJ whole genome shotgun (WGS) entry which is preliminary data.</text>
</comment>